<dbReference type="Pfam" id="PF10497">
    <property type="entry name" value="zf-4CXXC_R1"/>
    <property type="match status" value="1"/>
</dbReference>
<feature type="region of interest" description="Disordered" evidence="10">
    <location>
        <begin position="277"/>
        <end position="304"/>
    </location>
</feature>
<keyword evidence="7" id="KW-0805">Transcription regulation</keyword>
<organism evidence="12 13">
    <name type="scientific">Arabidopsis thaliana x Arabidopsis arenosa</name>
    <dbReference type="NCBI Taxonomy" id="1240361"/>
    <lineage>
        <taxon>Eukaryota</taxon>
        <taxon>Viridiplantae</taxon>
        <taxon>Streptophyta</taxon>
        <taxon>Embryophyta</taxon>
        <taxon>Tracheophyta</taxon>
        <taxon>Spermatophyta</taxon>
        <taxon>Magnoliopsida</taxon>
        <taxon>eudicotyledons</taxon>
        <taxon>Gunneridae</taxon>
        <taxon>Pentapetalae</taxon>
        <taxon>rosids</taxon>
        <taxon>malvids</taxon>
        <taxon>Brassicales</taxon>
        <taxon>Brassicaceae</taxon>
        <taxon>Camelineae</taxon>
        <taxon>Arabidopsis</taxon>
    </lineage>
</organism>
<dbReference type="GO" id="GO:0005737">
    <property type="term" value="C:cytoplasm"/>
    <property type="evidence" value="ECO:0007669"/>
    <property type="project" value="UniProtKB-SubCell"/>
</dbReference>
<feature type="compositionally biased region" description="Basic and acidic residues" evidence="10">
    <location>
        <begin position="393"/>
        <end position="405"/>
    </location>
</feature>
<name>A0A8T1XYB8_9BRAS</name>
<gene>
    <name evidence="12" type="ORF">ISN45_Aa07g003410</name>
</gene>
<dbReference type="InterPro" id="IPR018866">
    <property type="entry name" value="Znf-4CXXC_R1"/>
</dbReference>
<feature type="compositionally biased region" description="Polar residues" evidence="10">
    <location>
        <begin position="290"/>
        <end position="299"/>
    </location>
</feature>
<keyword evidence="5" id="KW-0597">Phosphoprotein</keyword>
<evidence type="ECO:0000313" key="13">
    <source>
        <dbReference type="Proteomes" id="UP000694240"/>
    </source>
</evidence>
<dbReference type="PANTHER" id="PTHR31169:SF23">
    <property type="entry name" value="OS03G0572250 PROTEIN"/>
    <property type="match status" value="1"/>
</dbReference>
<evidence type="ECO:0000256" key="7">
    <source>
        <dbReference type="ARBA" id="ARBA00023015"/>
    </source>
</evidence>
<protein>
    <submittedName>
        <fullName evidence="12">Zinc-finger domain of monoamine-oxidase A repressor R1</fullName>
    </submittedName>
</protein>
<proteinExistence type="predicted"/>
<evidence type="ECO:0000256" key="1">
    <source>
        <dbReference type="ARBA" id="ARBA00004123"/>
    </source>
</evidence>
<dbReference type="GO" id="GO:0005634">
    <property type="term" value="C:nucleus"/>
    <property type="evidence" value="ECO:0007669"/>
    <property type="project" value="UniProtKB-SubCell"/>
</dbReference>
<dbReference type="EMBL" id="JAEFBK010000012">
    <property type="protein sequence ID" value="KAG7540082.1"/>
    <property type="molecule type" value="Genomic_DNA"/>
</dbReference>
<evidence type="ECO:0000256" key="5">
    <source>
        <dbReference type="ARBA" id="ARBA00022553"/>
    </source>
</evidence>
<keyword evidence="12" id="KW-0863">Zinc-finger</keyword>
<evidence type="ECO:0000256" key="9">
    <source>
        <dbReference type="ARBA" id="ARBA00023242"/>
    </source>
</evidence>
<dbReference type="AlphaFoldDB" id="A0A8T1XYB8"/>
<evidence type="ECO:0000313" key="12">
    <source>
        <dbReference type="EMBL" id="KAG7540082.1"/>
    </source>
</evidence>
<keyword evidence="3" id="KW-0963">Cytoplasm</keyword>
<evidence type="ECO:0000256" key="10">
    <source>
        <dbReference type="SAM" id="MobiDB-lite"/>
    </source>
</evidence>
<feature type="domain" description="Zinc-finger" evidence="11">
    <location>
        <begin position="175"/>
        <end position="272"/>
    </location>
</feature>
<keyword evidence="12" id="KW-0862">Zinc</keyword>
<reference evidence="12 13" key="1">
    <citation type="submission" date="2020-12" db="EMBL/GenBank/DDBJ databases">
        <title>Concerted genomic and epigenomic changes stabilize Arabidopsis allopolyploids.</title>
        <authorList>
            <person name="Chen Z."/>
        </authorList>
    </citation>
    <scope>NUCLEOTIDE SEQUENCE [LARGE SCALE GENOMIC DNA]</scope>
    <source>
        <strain evidence="12">Allo738</strain>
        <tissue evidence="12">Leaf</tissue>
    </source>
</reference>
<sequence length="432" mass="48776">MPVLRTRAKCSIPISNPNPTIGGGNSNVSIYEKCREDRIKENLQRMQNLGIFDLSLKLKSDIRPAKRRYCNSNPNPGRDTPPLQLSVSTRRSSRLKQEPPVTRRSSRLKNATPVSYAEEPEGKKGKASKEDIVLWVGEGARPEIYTEEHEKLLGNTERTWELFVHGYDKDGKRIYDPVRGKTCHQCRQKTLGYHTQCSQCNPSVRGQFCGDCLYMRYGEHVLEALENPDWVCPVCRDICNCSLCRKDKGWLPTGPAYRKILKLGYKSVAHYLIQTNKQSETSEDDETEGAANSQASAKRSLSFKEAKESSEEDHLLLITDGIQDNHIDENLADDGTNKNPDSARKSLSFFSSGDNQTLVIDGHVLGDVKPLDVNEMDPPVIIDLEAQCCETERRANSANKENRETRSKRKMSLEPNPNSIGGRLRQRRKIQA</sequence>
<dbReference type="PANTHER" id="PTHR31169">
    <property type="entry name" value="OS05G0300700 PROTEIN"/>
    <property type="match status" value="1"/>
</dbReference>
<keyword evidence="8" id="KW-0804">Transcription</keyword>
<evidence type="ECO:0000256" key="4">
    <source>
        <dbReference type="ARBA" id="ARBA00022499"/>
    </source>
</evidence>
<accession>A0A8T1XYB8</accession>
<evidence type="ECO:0000256" key="3">
    <source>
        <dbReference type="ARBA" id="ARBA00022490"/>
    </source>
</evidence>
<evidence type="ECO:0000256" key="8">
    <source>
        <dbReference type="ARBA" id="ARBA00023163"/>
    </source>
</evidence>
<feature type="region of interest" description="Disordered" evidence="10">
    <location>
        <begin position="393"/>
        <end position="432"/>
    </location>
</feature>
<evidence type="ECO:0000256" key="6">
    <source>
        <dbReference type="ARBA" id="ARBA00022843"/>
    </source>
</evidence>
<dbReference type="InterPro" id="IPR040221">
    <property type="entry name" value="CDCA7/CDA7L"/>
</dbReference>
<comment type="caution">
    <text evidence="12">The sequence shown here is derived from an EMBL/GenBank/DDBJ whole genome shotgun (WGS) entry which is preliminary data.</text>
</comment>
<dbReference type="Proteomes" id="UP000694240">
    <property type="component" value="Chromosome 12"/>
</dbReference>
<keyword evidence="9" id="KW-0539">Nucleus</keyword>
<keyword evidence="12" id="KW-0479">Metal-binding</keyword>
<dbReference type="GO" id="GO:0006355">
    <property type="term" value="P:regulation of DNA-templated transcription"/>
    <property type="evidence" value="ECO:0007669"/>
    <property type="project" value="InterPro"/>
</dbReference>
<keyword evidence="4" id="KW-1017">Isopeptide bond</keyword>
<comment type="subcellular location">
    <subcellularLocation>
        <location evidence="2">Cytoplasm</location>
    </subcellularLocation>
    <subcellularLocation>
        <location evidence="1">Nucleus</location>
    </subcellularLocation>
</comment>
<feature type="region of interest" description="Disordered" evidence="10">
    <location>
        <begin position="66"/>
        <end position="123"/>
    </location>
</feature>
<keyword evidence="13" id="KW-1185">Reference proteome</keyword>
<dbReference type="GO" id="GO:0008270">
    <property type="term" value="F:zinc ion binding"/>
    <property type="evidence" value="ECO:0007669"/>
    <property type="project" value="UniProtKB-KW"/>
</dbReference>
<evidence type="ECO:0000259" key="11">
    <source>
        <dbReference type="Pfam" id="PF10497"/>
    </source>
</evidence>
<evidence type="ECO:0000256" key="2">
    <source>
        <dbReference type="ARBA" id="ARBA00004496"/>
    </source>
</evidence>
<keyword evidence="6" id="KW-0832">Ubl conjugation</keyword>